<dbReference type="Proteomes" id="UP001499988">
    <property type="component" value="Unassembled WGS sequence"/>
</dbReference>
<organism evidence="2 3">
    <name type="scientific">Ferrimonas pelagia</name>
    <dbReference type="NCBI Taxonomy" id="1177826"/>
    <lineage>
        <taxon>Bacteria</taxon>
        <taxon>Pseudomonadati</taxon>
        <taxon>Pseudomonadota</taxon>
        <taxon>Gammaproteobacteria</taxon>
        <taxon>Alteromonadales</taxon>
        <taxon>Ferrimonadaceae</taxon>
        <taxon>Ferrimonas</taxon>
    </lineage>
</organism>
<comment type="caution">
    <text evidence="2">The sequence shown here is derived from an EMBL/GenBank/DDBJ whole genome shotgun (WGS) entry which is preliminary data.</text>
</comment>
<evidence type="ECO:0000313" key="3">
    <source>
        <dbReference type="Proteomes" id="UP001499988"/>
    </source>
</evidence>
<accession>A0ABP9F396</accession>
<protein>
    <submittedName>
        <fullName evidence="2">Uncharacterized protein</fullName>
    </submittedName>
</protein>
<feature type="signal peptide" evidence="1">
    <location>
        <begin position="1"/>
        <end position="22"/>
    </location>
</feature>
<gene>
    <name evidence="2" type="ORF">GCM10023333_22720</name>
</gene>
<evidence type="ECO:0000313" key="2">
    <source>
        <dbReference type="EMBL" id="GAA4888846.1"/>
    </source>
</evidence>
<sequence>MPRIAASPAALPFAVALTGALAEGVAPADTVNVAQLFTLWTPVASCRQKGRGKGHADARFGF</sequence>
<proteinExistence type="predicted"/>
<name>A0ABP9F396_9GAMM</name>
<dbReference type="EMBL" id="BAABJZ010000077">
    <property type="protein sequence ID" value="GAA4888846.1"/>
    <property type="molecule type" value="Genomic_DNA"/>
</dbReference>
<keyword evidence="3" id="KW-1185">Reference proteome</keyword>
<feature type="chain" id="PRO_5045121087" evidence="1">
    <location>
        <begin position="23"/>
        <end position="62"/>
    </location>
</feature>
<evidence type="ECO:0000256" key="1">
    <source>
        <dbReference type="SAM" id="SignalP"/>
    </source>
</evidence>
<keyword evidence="1" id="KW-0732">Signal</keyword>
<reference evidence="3" key="1">
    <citation type="journal article" date="2019" name="Int. J. Syst. Evol. Microbiol.">
        <title>The Global Catalogue of Microorganisms (GCM) 10K type strain sequencing project: providing services to taxonomists for standard genome sequencing and annotation.</title>
        <authorList>
            <consortium name="The Broad Institute Genomics Platform"/>
            <consortium name="The Broad Institute Genome Sequencing Center for Infectious Disease"/>
            <person name="Wu L."/>
            <person name="Ma J."/>
        </authorList>
    </citation>
    <scope>NUCLEOTIDE SEQUENCE [LARGE SCALE GENOMIC DNA]</scope>
    <source>
        <strain evidence="3">JCM 18401</strain>
    </source>
</reference>